<organism evidence="1 2">
    <name type="scientific">Cronartium quercuum f. sp. fusiforme G11</name>
    <dbReference type="NCBI Taxonomy" id="708437"/>
    <lineage>
        <taxon>Eukaryota</taxon>
        <taxon>Fungi</taxon>
        <taxon>Dikarya</taxon>
        <taxon>Basidiomycota</taxon>
        <taxon>Pucciniomycotina</taxon>
        <taxon>Pucciniomycetes</taxon>
        <taxon>Pucciniales</taxon>
        <taxon>Coleosporiaceae</taxon>
        <taxon>Cronartium</taxon>
    </lineage>
</organism>
<keyword evidence="2" id="KW-1185">Reference proteome</keyword>
<name>A0A9P6NBK4_9BASI</name>
<proteinExistence type="predicted"/>
<dbReference type="Proteomes" id="UP000886653">
    <property type="component" value="Unassembled WGS sequence"/>
</dbReference>
<accession>A0A9P6NBK4</accession>
<gene>
    <name evidence="1" type="ORF">CROQUDRAFT_52778</name>
</gene>
<evidence type="ECO:0000313" key="2">
    <source>
        <dbReference type="Proteomes" id="UP000886653"/>
    </source>
</evidence>
<reference evidence="1" key="1">
    <citation type="submission" date="2013-11" db="EMBL/GenBank/DDBJ databases">
        <title>Genome sequence of the fusiform rust pathogen reveals effectors for host alternation and coevolution with pine.</title>
        <authorList>
            <consortium name="DOE Joint Genome Institute"/>
            <person name="Smith K."/>
            <person name="Pendleton A."/>
            <person name="Kubisiak T."/>
            <person name="Anderson C."/>
            <person name="Salamov A."/>
            <person name="Aerts A."/>
            <person name="Riley R."/>
            <person name="Clum A."/>
            <person name="Lindquist E."/>
            <person name="Ence D."/>
            <person name="Campbell M."/>
            <person name="Kronenberg Z."/>
            <person name="Feau N."/>
            <person name="Dhillon B."/>
            <person name="Hamelin R."/>
            <person name="Burleigh J."/>
            <person name="Smith J."/>
            <person name="Yandell M."/>
            <person name="Nelson C."/>
            <person name="Grigoriev I."/>
            <person name="Davis J."/>
        </authorList>
    </citation>
    <scope>NUCLEOTIDE SEQUENCE</scope>
    <source>
        <strain evidence="1">G11</strain>
    </source>
</reference>
<protein>
    <submittedName>
        <fullName evidence="1">Uncharacterized protein</fullName>
    </submittedName>
</protein>
<dbReference type="AlphaFoldDB" id="A0A9P6NBK4"/>
<sequence>HDHCLNFIIVKNSGEKAHFGHAFLGLLISRTTEEEGLHPRIGVLYDMGCTLEKGIMKVSKCLSRS</sequence>
<evidence type="ECO:0000313" key="1">
    <source>
        <dbReference type="EMBL" id="KAG0140746.1"/>
    </source>
</evidence>
<feature type="non-terminal residue" evidence="1">
    <location>
        <position position="1"/>
    </location>
</feature>
<comment type="caution">
    <text evidence="1">The sequence shown here is derived from an EMBL/GenBank/DDBJ whole genome shotgun (WGS) entry which is preliminary data.</text>
</comment>
<dbReference type="EMBL" id="MU167422">
    <property type="protein sequence ID" value="KAG0140746.1"/>
    <property type="molecule type" value="Genomic_DNA"/>
</dbReference>